<sequence>MENEKQPEEKTELVKELDNPKRNYIFKKNGATKTGFIVVLVVLIIVAVGVLLSGLIFETSVSF</sequence>
<proteinExistence type="predicted"/>
<accession>A0ABS7EQ03</accession>
<keyword evidence="3" id="KW-1185">Reference proteome</keyword>
<organism evidence="2 3">
    <name type="scientific">Flagellimonas abyssi</name>
    <dbReference type="NCBI Taxonomy" id="2864871"/>
    <lineage>
        <taxon>Bacteria</taxon>
        <taxon>Pseudomonadati</taxon>
        <taxon>Bacteroidota</taxon>
        <taxon>Flavobacteriia</taxon>
        <taxon>Flavobacteriales</taxon>
        <taxon>Flavobacteriaceae</taxon>
        <taxon>Flagellimonas</taxon>
    </lineage>
</organism>
<gene>
    <name evidence="2" type="ORF">K1F36_07450</name>
</gene>
<keyword evidence="1" id="KW-0812">Transmembrane</keyword>
<protein>
    <recommendedName>
        <fullName evidence="4">DUF3098 domain-containing protein</fullName>
    </recommendedName>
</protein>
<evidence type="ECO:0000256" key="1">
    <source>
        <dbReference type="SAM" id="Phobius"/>
    </source>
</evidence>
<dbReference type="Proteomes" id="UP001196136">
    <property type="component" value="Unassembled WGS sequence"/>
</dbReference>
<keyword evidence="1" id="KW-1133">Transmembrane helix</keyword>
<comment type="caution">
    <text evidence="2">The sequence shown here is derived from an EMBL/GenBank/DDBJ whole genome shotgun (WGS) entry which is preliminary data.</text>
</comment>
<name>A0ABS7EQ03_9FLAO</name>
<keyword evidence="1" id="KW-0472">Membrane</keyword>
<reference evidence="2 3" key="1">
    <citation type="submission" date="2021-08" db="EMBL/GenBank/DDBJ databases">
        <title>Muricauda profundi sp. nov., a marine bacterium isolated from deep seawater of the Mariana Trench.</title>
        <authorList>
            <person name="Wei Y."/>
        </authorList>
    </citation>
    <scope>NUCLEOTIDE SEQUENCE [LARGE SCALE GENOMIC DNA]</scope>
    <source>
        <strain evidence="2 3">W52</strain>
    </source>
</reference>
<evidence type="ECO:0000313" key="3">
    <source>
        <dbReference type="Proteomes" id="UP001196136"/>
    </source>
</evidence>
<evidence type="ECO:0000313" key="2">
    <source>
        <dbReference type="EMBL" id="MBW8199658.1"/>
    </source>
</evidence>
<evidence type="ECO:0008006" key="4">
    <source>
        <dbReference type="Google" id="ProtNLM"/>
    </source>
</evidence>
<dbReference type="RefSeq" id="WP_220113253.1">
    <property type="nucleotide sequence ID" value="NZ_JAHZSV010000007.1"/>
</dbReference>
<dbReference type="EMBL" id="JAHZSV010000007">
    <property type="protein sequence ID" value="MBW8199658.1"/>
    <property type="molecule type" value="Genomic_DNA"/>
</dbReference>
<feature type="transmembrane region" description="Helical" evidence="1">
    <location>
        <begin position="36"/>
        <end position="57"/>
    </location>
</feature>